<comment type="caution">
    <text evidence="3">The sequence shown here is derived from an EMBL/GenBank/DDBJ whole genome shotgun (WGS) entry which is preliminary data.</text>
</comment>
<dbReference type="PANTHER" id="PTHR33303">
    <property type="entry name" value="CYTOPLASMIC PROTEIN-RELATED"/>
    <property type="match status" value="1"/>
</dbReference>
<dbReference type="SUPFAM" id="SSF51735">
    <property type="entry name" value="NAD(P)-binding Rossmann-fold domains"/>
    <property type="match status" value="1"/>
</dbReference>
<sequence>MPEAAAFAPSDEEIRCILLTTRRIAVVGASDRPSRPSFGVTRFLVDRGYEVVPVNPALAGRTLHGARVVASLAEAAPLDMVDVFRRSSEAGAVVDEAVRLGARTVWVQLGVVDEAAAARARARGVAVVMDRCPVIEWRRLGLPERIGPAAGRPRARAPAGGTRRRGAAGESP</sequence>
<feature type="compositionally biased region" description="Low complexity" evidence="1">
    <location>
        <begin position="147"/>
        <end position="161"/>
    </location>
</feature>
<dbReference type="RefSeq" id="WP_220118512.1">
    <property type="nucleotide sequence ID" value="NZ_JAHZUY010000050.1"/>
</dbReference>
<dbReference type="Proteomes" id="UP001519924">
    <property type="component" value="Unassembled WGS sequence"/>
</dbReference>
<dbReference type="Gene3D" id="3.40.50.720">
    <property type="entry name" value="NAD(P)-binding Rossmann-like Domain"/>
    <property type="match status" value="1"/>
</dbReference>
<evidence type="ECO:0000313" key="4">
    <source>
        <dbReference type="Proteomes" id="UP001519924"/>
    </source>
</evidence>
<accession>A0ABS7F700</accession>
<dbReference type="EMBL" id="JAHZUY010000050">
    <property type="protein sequence ID" value="MBW8270727.1"/>
    <property type="molecule type" value="Genomic_DNA"/>
</dbReference>
<evidence type="ECO:0000313" key="3">
    <source>
        <dbReference type="EMBL" id="MBW8270727.1"/>
    </source>
</evidence>
<dbReference type="InterPro" id="IPR036291">
    <property type="entry name" value="NAD(P)-bd_dom_sf"/>
</dbReference>
<gene>
    <name evidence="3" type="ORF">K1J50_14680</name>
</gene>
<dbReference type="Pfam" id="PF13380">
    <property type="entry name" value="CoA_binding_2"/>
    <property type="match status" value="1"/>
</dbReference>
<protein>
    <submittedName>
        <fullName evidence="3">CoA-binding protein</fullName>
    </submittedName>
</protein>
<dbReference type="InterPro" id="IPR003781">
    <property type="entry name" value="CoA-bd"/>
</dbReference>
<reference evidence="3 4" key="1">
    <citation type="submission" date="2021-08" db="EMBL/GenBank/DDBJ databases">
        <title>Caldovatus sediminis gen. nov., sp. nov., a moderately thermophilic bacterium isolated from a hot spring.</title>
        <authorList>
            <person name="Hu C.-J."/>
            <person name="Li W.-J."/>
            <person name="Xian W.-D."/>
        </authorList>
    </citation>
    <scope>NUCLEOTIDE SEQUENCE [LARGE SCALE GENOMIC DNA]</scope>
    <source>
        <strain evidence="3 4">SYSU G05006</strain>
    </source>
</reference>
<name>A0ABS7F700_9PROT</name>
<evidence type="ECO:0000259" key="2">
    <source>
        <dbReference type="SMART" id="SM00881"/>
    </source>
</evidence>
<evidence type="ECO:0000256" key="1">
    <source>
        <dbReference type="SAM" id="MobiDB-lite"/>
    </source>
</evidence>
<feature type="domain" description="CoA-binding" evidence="2">
    <location>
        <begin position="18"/>
        <end position="111"/>
    </location>
</feature>
<keyword evidence="4" id="KW-1185">Reference proteome</keyword>
<dbReference type="PANTHER" id="PTHR33303:SF2">
    <property type="entry name" value="COA-BINDING DOMAIN-CONTAINING PROTEIN"/>
    <property type="match status" value="1"/>
</dbReference>
<dbReference type="SMART" id="SM00881">
    <property type="entry name" value="CoA_binding"/>
    <property type="match status" value="1"/>
</dbReference>
<feature type="region of interest" description="Disordered" evidence="1">
    <location>
        <begin position="146"/>
        <end position="172"/>
    </location>
</feature>
<proteinExistence type="predicted"/>
<organism evidence="3 4">
    <name type="scientific">Caldovatus aquaticus</name>
    <dbReference type="NCBI Taxonomy" id="2865671"/>
    <lineage>
        <taxon>Bacteria</taxon>
        <taxon>Pseudomonadati</taxon>
        <taxon>Pseudomonadota</taxon>
        <taxon>Alphaproteobacteria</taxon>
        <taxon>Acetobacterales</taxon>
        <taxon>Roseomonadaceae</taxon>
        <taxon>Caldovatus</taxon>
    </lineage>
</organism>